<reference evidence="3 5" key="1">
    <citation type="journal article" date="2014" name="Nat. Genet.">
        <title>Genome and transcriptome of the porcine whipworm Trichuris suis.</title>
        <authorList>
            <person name="Jex A.R."/>
            <person name="Nejsum P."/>
            <person name="Schwarz E.M."/>
            <person name="Hu L."/>
            <person name="Young N.D."/>
            <person name="Hall R.S."/>
            <person name="Korhonen P.K."/>
            <person name="Liao S."/>
            <person name="Thamsborg S."/>
            <person name="Xia J."/>
            <person name="Xu P."/>
            <person name="Wang S."/>
            <person name="Scheerlinck J.P."/>
            <person name="Hofmann A."/>
            <person name="Sternberg P.W."/>
            <person name="Wang J."/>
            <person name="Gasser R.B."/>
        </authorList>
    </citation>
    <scope>NUCLEOTIDE SEQUENCE [LARGE SCALE GENOMIC DNA]</scope>
    <source>
        <strain evidence="4">DCEP-RM93F</strain>
        <strain evidence="3">DCEP-RM93M</strain>
    </source>
</reference>
<evidence type="ECO:0000256" key="1">
    <source>
        <dbReference type="SAM" id="MobiDB-lite"/>
    </source>
</evidence>
<dbReference type="EMBL" id="KL363261">
    <property type="protein sequence ID" value="KFD49932.1"/>
    <property type="molecule type" value="Genomic_DNA"/>
</dbReference>
<dbReference type="AlphaFoldDB" id="A0A085LY86"/>
<evidence type="ECO:0000313" key="5">
    <source>
        <dbReference type="Proteomes" id="UP000030764"/>
    </source>
</evidence>
<keyword evidence="5" id="KW-1185">Reference proteome</keyword>
<evidence type="ECO:0000313" key="3">
    <source>
        <dbReference type="EMBL" id="KFD49932.1"/>
    </source>
</evidence>
<feature type="compositionally biased region" description="Basic and acidic residues" evidence="1">
    <location>
        <begin position="1"/>
        <end position="10"/>
    </location>
</feature>
<gene>
    <name evidence="3" type="ORF">M513_09146</name>
    <name evidence="4" type="ORF">M514_09146</name>
</gene>
<evidence type="ECO:0000259" key="2">
    <source>
        <dbReference type="Pfam" id="PF14768"/>
    </source>
</evidence>
<feature type="domain" description="RPA-interacting protein C-terminal" evidence="2">
    <location>
        <begin position="100"/>
        <end position="180"/>
    </location>
</feature>
<proteinExistence type="predicted"/>
<evidence type="ECO:0000313" key="4">
    <source>
        <dbReference type="EMBL" id="KFD60038.1"/>
    </source>
</evidence>
<protein>
    <recommendedName>
        <fullName evidence="2">RPA-interacting protein C-terminal domain-containing protein</fullName>
    </recommendedName>
</protein>
<organism evidence="3 5">
    <name type="scientific">Trichuris suis</name>
    <name type="common">pig whipworm</name>
    <dbReference type="NCBI Taxonomy" id="68888"/>
    <lineage>
        <taxon>Eukaryota</taxon>
        <taxon>Metazoa</taxon>
        <taxon>Ecdysozoa</taxon>
        <taxon>Nematoda</taxon>
        <taxon>Enoplea</taxon>
        <taxon>Dorylaimia</taxon>
        <taxon>Trichinellida</taxon>
        <taxon>Trichuridae</taxon>
        <taxon>Trichuris</taxon>
    </lineage>
</organism>
<dbReference type="InterPro" id="IPR028159">
    <property type="entry name" value="RPA_interact_C_dom"/>
</dbReference>
<feature type="region of interest" description="Disordered" evidence="1">
    <location>
        <begin position="1"/>
        <end position="20"/>
    </location>
</feature>
<name>A0A085LY86_9BILA</name>
<dbReference type="EMBL" id="KL367700">
    <property type="protein sequence ID" value="KFD60038.1"/>
    <property type="molecule type" value="Genomic_DNA"/>
</dbReference>
<feature type="compositionally biased region" description="Polar residues" evidence="1">
    <location>
        <begin position="11"/>
        <end position="20"/>
    </location>
</feature>
<dbReference type="Proteomes" id="UP000030764">
    <property type="component" value="Unassembled WGS sequence"/>
</dbReference>
<accession>A0A085LY86</accession>
<dbReference type="Pfam" id="PF14768">
    <property type="entry name" value="RPA_interact_C"/>
    <property type="match status" value="1"/>
</dbReference>
<dbReference type="Proteomes" id="UP000030758">
    <property type="component" value="Unassembled WGS sequence"/>
</dbReference>
<sequence length="184" mass="21456">MQPPTRKEQWKPSSSMQSFMERQRQNFARQRICIRQDVLQRLRSDSLRKIRAAITRTDPSLEALPDELLVDETDADDFISFEQRAIEDQVNSYYDETKMICPVCCRNNVFENEHGIACPCGRFSLPSRVEQTMTVPLFKHLLDQRMKKHEESCSVPRDLLFAVIFVGKQFSFVCPYCGQIESIP</sequence>